<keyword evidence="3" id="KW-1185">Reference proteome</keyword>
<dbReference type="Proteomes" id="UP000682713">
    <property type="component" value="Unassembled WGS sequence"/>
</dbReference>
<dbReference type="SUPFAM" id="SSF54593">
    <property type="entry name" value="Glyoxalase/Bleomycin resistance protein/Dihydroxybiphenyl dioxygenase"/>
    <property type="match status" value="1"/>
</dbReference>
<dbReference type="Pfam" id="PF00903">
    <property type="entry name" value="Glyoxalase"/>
    <property type="match status" value="1"/>
</dbReference>
<dbReference type="InterPro" id="IPR029068">
    <property type="entry name" value="Glyas_Bleomycin-R_OHBP_Dase"/>
</dbReference>
<feature type="domain" description="VOC" evidence="1">
    <location>
        <begin position="6"/>
        <end position="125"/>
    </location>
</feature>
<sequence length="131" mass="15121">MIEIIGLHHISLSVTNLEECKHFYGNILGLEEIKRPNFNFNGAWYKIDHQQLHLIVHPEANTLRKKEQVDTKDGHLAIRVADYDAAVKHLKKHNVPLMENHGSKSGFVQVFCLDPSNNLIELNIENQEKYN</sequence>
<dbReference type="PROSITE" id="PS51819">
    <property type="entry name" value="VOC"/>
    <property type="match status" value="1"/>
</dbReference>
<protein>
    <submittedName>
        <fullName evidence="2">VOC family protein</fullName>
    </submittedName>
</protein>
<reference evidence="2 3" key="1">
    <citation type="submission" date="2021-05" db="EMBL/GenBank/DDBJ databases">
        <title>Novel Bacillus species.</title>
        <authorList>
            <person name="Liu G."/>
        </authorList>
    </citation>
    <scope>NUCLEOTIDE SEQUENCE [LARGE SCALE GENOMIC DNA]</scope>
    <source>
        <strain evidence="2 3">FJAT-49732</strain>
    </source>
</reference>
<proteinExistence type="predicted"/>
<gene>
    <name evidence="2" type="ORF">KHA93_03745</name>
</gene>
<dbReference type="InterPro" id="IPR004360">
    <property type="entry name" value="Glyas_Fos-R_dOase_dom"/>
</dbReference>
<evidence type="ECO:0000259" key="1">
    <source>
        <dbReference type="PROSITE" id="PS51819"/>
    </source>
</evidence>
<comment type="caution">
    <text evidence="2">The sequence shown here is derived from an EMBL/GenBank/DDBJ whole genome shotgun (WGS) entry which is preliminary data.</text>
</comment>
<organism evidence="2 3">
    <name type="scientific">Lederbergia citrisecunda</name>
    <dbReference type="NCBI Taxonomy" id="2833583"/>
    <lineage>
        <taxon>Bacteria</taxon>
        <taxon>Bacillati</taxon>
        <taxon>Bacillota</taxon>
        <taxon>Bacilli</taxon>
        <taxon>Bacillales</taxon>
        <taxon>Bacillaceae</taxon>
        <taxon>Lederbergia</taxon>
    </lineage>
</organism>
<dbReference type="Gene3D" id="3.10.180.10">
    <property type="entry name" value="2,3-Dihydroxybiphenyl 1,2-Dioxygenase, domain 1"/>
    <property type="match status" value="1"/>
</dbReference>
<dbReference type="PANTHER" id="PTHR46142:SF3">
    <property type="entry name" value="F18B13.24 PROTEIN"/>
    <property type="match status" value="1"/>
</dbReference>
<dbReference type="EMBL" id="JAGYPJ010000001">
    <property type="protein sequence ID" value="MBS4198763.1"/>
    <property type="molecule type" value="Genomic_DNA"/>
</dbReference>
<name>A0A942TKE6_9BACI</name>
<dbReference type="PANTHER" id="PTHR46142">
    <property type="match status" value="1"/>
</dbReference>
<evidence type="ECO:0000313" key="3">
    <source>
        <dbReference type="Proteomes" id="UP000682713"/>
    </source>
</evidence>
<accession>A0A942TKE6</accession>
<dbReference type="RefSeq" id="WP_213109490.1">
    <property type="nucleotide sequence ID" value="NZ_JAGYPJ010000001.1"/>
</dbReference>
<dbReference type="AlphaFoldDB" id="A0A942TKE6"/>
<evidence type="ECO:0000313" key="2">
    <source>
        <dbReference type="EMBL" id="MBS4198763.1"/>
    </source>
</evidence>
<dbReference type="InterPro" id="IPR037523">
    <property type="entry name" value="VOC_core"/>
</dbReference>